<protein>
    <submittedName>
        <fullName evidence="1">Uncharacterized protein</fullName>
    </submittedName>
</protein>
<dbReference type="STRING" id="123320.SAMN06309945_0958"/>
<dbReference type="Proteomes" id="UP000190857">
    <property type="component" value="Unassembled WGS sequence"/>
</dbReference>
<keyword evidence="2" id="KW-1185">Reference proteome</keyword>
<dbReference type="RefSeq" id="WP_079727095.1">
    <property type="nucleotide sequence ID" value="NZ_FUZP01000001.1"/>
</dbReference>
<name>A0A1T5IXE2_9MICO</name>
<dbReference type="EMBL" id="FUZP01000001">
    <property type="protein sequence ID" value="SKC43814.1"/>
    <property type="molecule type" value="Genomic_DNA"/>
</dbReference>
<reference evidence="1 2" key="1">
    <citation type="submission" date="2017-02" db="EMBL/GenBank/DDBJ databases">
        <authorList>
            <person name="Peterson S.W."/>
        </authorList>
    </citation>
    <scope>NUCLEOTIDE SEQUENCE [LARGE SCALE GENOMIC DNA]</scope>
    <source>
        <strain evidence="1 2">VKM Ac-2059</strain>
    </source>
</reference>
<dbReference type="AlphaFoldDB" id="A0A1T5IXE2"/>
<gene>
    <name evidence="1" type="ORF">SAMN06309945_0958</name>
</gene>
<evidence type="ECO:0000313" key="2">
    <source>
        <dbReference type="Proteomes" id="UP000190857"/>
    </source>
</evidence>
<sequence length="195" mass="21285">MRRADLEEAIRAATEIIRQDEVLIIGSQSILGSYSENDLPVAATLSAEVDIVPLKDDSMSLVADTLDGAAGEWSPFHEAHGFYIQGVGRETADLPSGWEERLVRVPVIGVGVGDSEGGHPTGISERTGLCLDPHDLCIAKLSAFREKDLAFVSSLIDVSYVDPRLLKDRLAQTDLHPQKVEVISNWLDIFIRPNP</sequence>
<proteinExistence type="predicted"/>
<organism evidence="1 2">
    <name type="scientific">Okibacterium fritillariae</name>
    <dbReference type="NCBI Taxonomy" id="123320"/>
    <lineage>
        <taxon>Bacteria</taxon>
        <taxon>Bacillati</taxon>
        <taxon>Actinomycetota</taxon>
        <taxon>Actinomycetes</taxon>
        <taxon>Micrococcales</taxon>
        <taxon>Microbacteriaceae</taxon>
        <taxon>Okibacterium</taxon>
    </lineage>
</organism>
<dbReference type="OrthoDB" id="1524134at2"/>
<accession>A0A1T5IXE2</accession>
<evidence type="ECO:0000313" key="1">
    <source>
        <dbReference type="EMBL" id="SKC43814.1"/>
    </source>
</evidence>